<keyword evidence="4" id="KW-0645">Protease</keyword>
<feature type="compositionally biased region" description="Basic and acidic residues" evidence="8">
    <location>
        <begin position="313"/>
        <end position="329"/>
    </location>
</feature>
<name>A0ABR0ER16_ZASCE</name>
<comment type="similarity">
    <text evidence="2">Belongs to the peptidase C19 family.</text>
</comment>
<dbReference type="Gene3D" id="3.30.2230.10">
    <property type="entry name" value="DUSP-like"/>
    <property type="match status" value="1"/>
</dbReference>
<feature type="region of interest" description="Disordered" evidence="8">
    <location>
        <begin position="939"/>
        <end position="963"/>
    </location>
</feature>
<dbReference type="EMBL" id="JAXOVC010000004">
    <property type="protein sequence ID" value="KAK4503258.1"/>
    <property type="molecule type" value="Genomic_DNA"/>
</dbReference>
<evidence type="ECO:0000256" key="7">
    <source>
        <dbReference type="ARBA" id="ARBA00022807"/>
    </source>
</evidence>
<evidence type="ECO:0000256" key="1">
    <source>
        <dbReference type="ARBA" id="ARBA00000707"/>
    </source>
</evidence>
<feature type="region of interest" description="Disordered" evidence="8">
    <location>
        <begin position="458"/>
        <end position="516"/>
    </location>
</feature>
<keyword evidence="6" id="KW-0378">Hydrolase</keyword>
<feature type="compositionally biased region" description="Basic and acidic residues" evidence="8">
    <location>
        <begin position="35"/>
        <end position="44"/>
    </location>
</feature>
<proteinExistence type="inferred from homology"/>
<dbReference type="InterPro" id="IPR028889">
    <property type="entry name" value="USP"/>
</dbReference>
<dbReference type="PANTHER" id="PTHR21646">
    <property type="entry name" value="UBIQUITIN CARBOXYL-TERMINAL HYDROLASE"/>
    <property type="match status" value="1"/>
</dbReference>
<feature type="compositionally biased region" description="Polar residues" evidence="8">
    <location>
        <begin position="1"/>
        <end position="12"/>
    </location>
</feature>
<reference evidence="11 12" key="1">
    <citation type="journal article" date="2023" name="G3 (Bethesda)">
        <title>A chromosome-level genome assembly of Zasmidium syzygii isolated from banana leaves.</title>
        <authorList>
            <person name="van Westerhoven A.C."/>
            <person name="Mehrabi R."/>
            <person name="Talebi R."/>
            <person name="Steentjes M.B.F."/>
            <person name="Corcolon B."/>
            <person name="Chong P.A."/>
            <person name="Kema G.H.J."/>
            <person name="Seidl M.F."/>
        </authorList>
    </citation>
    <scope>NUCLEOTIDE SEQUENCE [LARGE SCALE GENOMIC DNA]</scope>
    <source>
        <strain evidence="11 12">P124</strain>
    </source>
</reference>
<dbReference type="Gene3D" id="3.90.70.10">
    <property type="entry name" value="Cysteine proteinases"/>
    <property type="match status" value="2"/>
</dbReference>
<feature type="region of interest" description="Disordered" evidence="8">
    <location>
        <begin position="891"/>
        <end position="923"/>
    </location>
</feature>
<comment type="catalytic activity">
    <reaction evidence="1">
        <text>Thiol-dependent hydrolysis of ester, thioester, amide, peptide and isopeptide bonds formed by the C-terminal Gly of ubiquitin (a 76-residue protein attached to proteins as an intracellular targeting signal).</text>
        <dbReference type="EC" id="3.4.19.12"/>
    </reaction>
</comment>
<feature type="compositionally biased region" description="Low complexity" evidence="8">
    <location>
        <begin position="1021"/>
        <end position="1034"/>
    </location>
</feature>
<evidence type="ECO:0000256" key="3">
    <source>
        <dbReference type="ARBA" id="ARBA00012759"/>
    </source>
</evidence>
<dbReference type="InterPro" id="IPR006615">
    <property type="entry name" value="Pept_C19_DUSP"/>
</dbReference>
<feature type="domain" description="USP" evidence="9">
    <location>
        <begin position="518"/>
        <end position="1354"/>
    </location>
</feature>
<feature type="region of interest" description="Disordered" evidence="8">
    <location>
        <begin position="1011"/>
        <end position="1136"/>
    </location>
</feature>
<gene>
    <name evidence="11" type="ORF">PRZ48_006686</name>
</gene>
<comment type="caution">
    <text evidence="11">The sequence shown here is derived from an EMBL/GenBank/DDBJ whole genome shotgun (WGS) entry which is preliminary data.</text>
</comment>
<protein>
    <recommendedName>
        <fullName evidence="3">ubiquitinyl hydrolase 1</fullName>
        <ecNumber evidence="3">3.4.19.12</ecNumber>
    </recommendedName>
</protein>
<feature type="compositionally biased region" description="Basic and acidic residues" evidence="8">
    <location>
        <begin position="1109"/>
        <end position="1119"/>
    </location>
</feature>
<evidence type="ECO:0000256" key="8">
    <source>
        <dbReference type="SAM" id="MobiDB-lite"/>
    </source>
</evidence>
<feature type="compositionally biased region" description="Acidic residues" evidence="8">
    <location>
        <begin position="1379"/>
        <end position="1390"/>
    </location>
</feature>
<feature type="compositionally biased region" description="Basic and acidic residues" evidence="8">
    <location>
        <begin position="1551"/>
        <end position="1565"/>
    </location>
</feature>
<evidence type="ECO:0000313" key="12">
    <source>
        <dbReference type="Proteomes" id="UP001305779"/>
    </source>
</evidence>
<feature type="region of interest" description="Disordered" evidence="8">
    <location>
        <begin position="1"/>
        <end position="147"/>
    </location>
</feature>
<dbReference type="EC" id="3.4.19.12" evidence="3"/>
<evidence type="ECO:0000313" key="11">
    <source>
        <dbReference type="EMBL" id="KAK4503258.1"/>
    </source>
</evidence>
<keyword evidence="7" id="KW-0788">Thiol protease</keyword>
<dbReference type="InterPro" id="IPR001394">
    <property type="entry name" value="Peptidase_C19_UCH"/>
</dbReference>
<dbReference type="PROSITE" id="PS00973">
    <property type="entry name" value="USP_2"/>
    <property type="match status" value="1"/>
</dbReference>
<feature type="region of interest" description="Disordered" evidence="8">
    <location>
        <begin position="298"/>
        <end position="332"/>
    </location>
</feature>
<dbReference type="PANTHER" id="PTHR21646:SF24">
    <property type="entry name" value="UBIQUITIN CARBOXYL-TERMINAL HYDROLASE"/>
    <property type="match status" value="1"/>
</dbReference>
<feature type="compositionally biased region" description="Acidic residues" evidence="8">
    <location>
        <begin position="1035"/>
        <end position="1045"/>
    </location>
</feature>
<dbReference type="PROSITE" id="PS00972">
    <property type="entry name" value="USP_1"/>
    <property type="match status" value="1"/>
</dbReference>
<evidence type="ECO:0000259" key="10">
    <source>
        <dbReference type="PROSITE" id="PS51283"/>
    </source>
</evidence>
<dbReference type="SUPFAM" id="SSF54001">
    <property type="entry name" value="Cysteine proteinases"/>
    <property type="match status" value="1"/>
</dbReference>
<evidence type="ECO:0000256" key="5">
    <source>
        <dbReference type="ARBA" id="ARBA00022786"/>
    </source>
</evidence>
<dbReference type="InterPro" id="IPR050185">
    <property type="entry name" value="Ub_carboxyl-term_hydrolase"/>
</dbReference>
<feature type="compositionally biased region" description="Basic residues" evidence="8">
    <location>
        <begin position="1086"/>
        <end position="1105"/>
    </location>
</feature>
<feature type="region of interest" description="Disordered" evidence="8">
    <location>
        <begin position="1372"/>
        <end position="1434"/>
    </location>
</feature>
<dbReference type="InterPro" id="IPR018200">
    <property type="entry name" value="USP_CS"/>
</dbReference>
<evidence type="ECO:0000256" key="2">
    <source>
        <dbReference type="ARBA" id="ARBA00009085"/>
    </source>
</evidence>
<dbReference type="SUPFAM" id="SSF143791">
    <property type="entry name" value="DUSP-like"/>
    <property type="match status" value="1"/>
</dbReference>
<accession>A0ABR0ER16</accession>
<dbReference type="PROSITE" id="PS50235">
    <property type="entry name" value="USP_3"/>
    <property type="match status" value="1"/>
</dbReference>
<feature type="region of interest" description="Disordered" evidence="8">
    <location>
        <begin position="1446"/>
        <end position="1488"/>
    </location>
</feature>
<dbReference type="Pfam" id="PF00443">
    <property type="entry name" value="UCH"/>
    <property type="match status" value="1"/>
</dbReference>
<dbReference type="Proteomes" id="UP001305779">
    <property type="component" value="Unassembled WGS sequence"/>
</dbReference>
<feature type="compositionally biased region" description="Polar residues" evidence="8">
    <location>
        <begin position="110"/>
        <end position="132"/>
    </location>
</feature>
<keyword evidence="12" id="KW-1185">Reference proteome</keyword>
<feature type="domain" description="DUSP" evidence="10">
    <location>
        <begin position="143"/>
        <end position="267"/>
    </location>
</feature>
<sequence length="1565" mass="171419">MSGSENGANLTNGDRVMASPDRTIGARSASPAKRSAADMEDVPKHVPGSFTSGGQEEQSQKVPGSFVSENEQGPTDFDVAMAGMTPASHSLETQETGNSFATSDGGAMSVDTQATSVRENGESNGENTSTESKSVHQEPYTTAQTEEQVRHVMTLAAKPLDEGDRGVVVSSKWLARVKSRTSEGLKSGEFPKDAREGNVGPLDNADIVLEGAFEAPYLKDPANADFIPLKPGFSLGSEIEVLPYEAHGYIIGAYGYKEKKPIVRYAHNTAPPEANTTNIIYELYPPIITVRKVPQSQEEATTKKGSALAALKAKREGSNRGQRSPEDAVKLVSSRTERFQTFLRRAKEAAGIPQTTKVKIWRLTNPTDVSVDKPENRQPGVLSPPVSRDPSPAKGALSSTPSLVIDQATFTKMEVGRDLEATDAKDHTSDTNYNGKSNMELLGFFEDQTILLEEQIGGPAGGEFQSDQKKGAKSFLNNKKGAGSKPGSAPASGRTSPAPGGIMTRGRMRKDGRTRGVTGLNNLGNTCYMNSALQCIRSVEELALYFLSNKYKPEINNDNPLGHHGAMANAYAGVLRGIYEQNSGSSFSPNQFKKTLGSLQPLFSGYGQQDSQEFLSFLVDALHEDLNRIQKKPYIENPDSEDDKVRDPQYVHQLGEIYRENHAKRNASVAMDLFSGFYKNTMECPTCDKVSVTFDPYSLLTVQLPMDHAFQHVVTFVPLHGQPIMHQIDIDKNSTIKTLKEHIAKKHAGVDANRLWMVEVYSNKIYKIFDDSTSLGEASIQQNDYLFVYELDAVPKNTFTAKKSFSSYGYGFSSNKSEEVPSEGMESPKADVFAVPIFQRFVNRDKHEIGMHPLYITLTREEAKNYDVILKKVLIAVQNITSRRIVREFEEKEGPTGTVQEVDDEAGKEPNGTEDSAGVSDHSAEDGYVNVSLDKPASAEAQANGTSPMQIDETEDPIPPRFMESDYYLSPALRNQLFDVKYSDGPTDGGMHCTSISGIREQNIKMMHERVKPPRRASIQSSNSDESTTSTNNSEENESDADETDKPDIVLGGEKSTLSTPIVEDSDDDESGVMPPSEQEPSQSRAGRRKNNKKNKRDKKGKRRQMTYSKKDRNGHNRENGSSGLKTPPQPQNDSPYFIQLGECIVLDWRSEAADALFDGSANNPDDMRGHTFIDENGRNGTLFHDAELEARRKKRDERKRHGLDLEDCFVETGKREVLSEDNAWYCNRCKELRRATKTLEIWTLPDILVVHLKRFGGNRSFRDKIDVFVDYPIDGLDLNDKVGLKEDGKDYTYDLFAVDNHYGGLGGGHYTAMAKNFYDGEWYDYNDSITSKIGSGSKSVHSAAAYLLFYRRRSDKPLGPQYLQDIVNDFRNPPAESAVDDAAAEDESGEDRLGGPAPSSQHGSSSALAGAGAGAMSTQRGSAGNGGAGTAGLLLTQGETTNSEERMFGHAGNDGWNFEGLDQTDDAGNSLLSAIDDDADSNKAEYDRDNDSGFGDAMDYDTNQNSPVHGPAPWEGYGDDDTVFRIEHATDDMPGLVGATDEDPPAADIHLSDAGEHVEHGKTG</sequence>
<dbReference type="InterPro" id="IPR038765">
    <property type="entry name" value="Papain-like_cys_pep_sf"/>
</dbReference>
<feature type="compositionally biased region" description="Polar residues" evidence="8">
    <location>
        <begin position="87"/>
        <end position="102"/>
    </location>
</feature>
<organism evidence="11 12">
    <name type="scientific">Zasmidium cellare</name>
    <name type="common">Wine cellar mold</name>
    <name type="synonym">Racodium cellare</name>
    <dbReference type="NCBI Taxonomy" id="395010"/>
    <lineage>
        <taxon>Eukaryota</taxon>
        <taxon>Fungi</taxon>
        <taxon>Dikarya</taxon>
        <taxon>Ascomycota</taxon>
        <taxon>Pezizomycotina</taxon>
        <taxon>Dothideomycetes</taxon>
        <taxon>Dothideomycetidae</taxon>
        <taxon>Mycosphaerellales</taxon>
        <taxon>Mycosphaerellaceae</taxon>
        <taxon>Zasmidium</taxon>
    </lineage>
</organism>
<feature type="compositionally biased region" description="Polar residues" evidence="8">
    <location>
        <begin position="49"/>
        <end position="73"/>
    </location>
</feature>
<dbReference type="PROSITE" id="PS51283">
    <property type="entry name" value="DUSP"/>
    <property type="match status" value="1"/>
</dbReference>
<dbReference type="InterPro" id="IPR035927">
    <property type="entry name" value="DUSP-like_sf"/>
</dbReference>
<evidence type="ECO:0000259" key="9">
    <source>
        <dbReference type="PROSITE" id="PS50235"/>
    </source>
</evidence>
<feature type="region of interest" description="Disordered" evidence="8">
    <location>
        <begin position="1502"/>
        <end position="1521"/>
    </location>
</feature>
<feature type="compositionally biased region" description="Low complexity" evidence="8">
    <location>
        <begin position="1395"/>
        <end position="1418"/>
    </location>
</feature>
<feature type="region of interest" description="Disordered" evidence="8">
    <location>
        <begin position="368"/>
        <end position="400"/>
    </location>
</feature>
<feature type="region of interest" description="Disordered" evidence="8">
    <location>
        <begin position="1534"/>
        <end position="1565"/>
    </location>
</feature>
<keyword evidence="5" id="KW-0833">Ubl conjugation pathway</keyword>
<evidence type="ECO:0000256" key="6">
    <source>
        <dbReference type="ARBA" id="ARBA00022801"/>
    </source>
</evidence>
<evidence type="ECO:0000256" key="4">
    <source>
        <dbReference type="ARBA" id="ARBA00022670"/>
    </source>
</evidence>